<feature type="domain" description="Circularly permuted ATP-grasp type 2" evidence="2">
    <location>
        <begin position="98"/>
        <end position="476"/>
    </location>
</feature>
<organism evidence="3 4">
    <name type="scientific">Phyllobacterium brassicacearum</name>
    <dbReference type="NCBI Taxonomy" id="314235"/>
    <lineage>
        <taxon>Bacteria</taxon>
        <taxon>Pseudomonadati</taxon>
        <taxon>Pseudomonadota</taxon>
        <taxon>Alphaproteobacteria</taxon>
        <taxon>Hyphomicrobiales</taxon>
        <taxon>Phyllobacteriaceae</taxon>
        <taxon>Phyllobacterium</taxon>
    </lineage>
</organism>
<evidence type="ECO:0000313" key="4">
    <source>
        <dbReference type="Proteomes" id="UP000241444"/>
    </source>
</evidence>
<evidence type="ECO:0000259" key="1">
    <source>
        <dbReference type="Pfam" id="PF04168"/>
    </source>
</evidence>
<dbReference type="PANTHER" id="PTHR34595">
    <property type="entry name" value="BLR5612 PROTEIN"/>
    <property type="match status" value="1"/>
</dbReference>
<reference evidence="4" key="1">
    <citation type="submission" date="2017-11" db="EMBL/GenBank/DDBJ databases">
        <authorList>
            <person name="Kuznetsova I."/>
            <person name="Sazanova A."/>
            <person name="Chirak E."/>
            <person name="Safronova V."/>
            <person name="Willems A."/>
        </authorList>
    </citation>
    <scope>NUCLEOTIDE SEQUENCE [LARGE SCALE GENOMIC DNA]</scope>
    <source>
        <strain evidence="4">STM 196</strain>
    </source>
</reference>
<comment type="caution">
    <text evidence="3">The sequence shown here is derived from an EMBL/GenBank/DDBJ whole genome shotgun (WGS) entry which is preliminary data.</text>
</comment>
<dbReference type="Pfam" id="PF04168">
    <property type="entry name" value="Alpha-E"/>
    <property type="match status" value="1"/>
</dbReference>
<name>A0A2P7BVY0_9HYPH</name>
<dbReference type="InterPro" id="IPR025841">
    <property type="entry name" value="CP_ATPgrasp_2"/>
</dbReference>
<gene>
    <name evidence="3" type="ORF">CU102_00765</name>
</gene>
<dbReference type="Pfam" id="PF14403">
    <property type="entry name" value="CP_ATPgrasp_2"/>
    <property type="match status" value="1"/>
</dbReference>
<feature type="domain" description="DUF403" evidence="1">
    <location>
        <begin position="525"/>
        <end position="805"/>
    </location>
</feature>
<dbReference type="OrthoDB" id="9804079at2"/>
<protein>
    <submittedName>
        <fullName evidence="3">Uncharacterized protein</fullName>
    </submittedName>
</protein>
<evidence type="ECO:0000313" key="3">
    <source>
        <dbReference type="EMBL" id="PSH70621.1"/>
    </source>
</evidence>
<proteinExistence type="predicted"/>
<dbReference type="Proteomes" id="UP000241444">
    <property type="component" value="Unassembled WGS sequence"/>
</dbReference>
<sequence>MSASNRAQTEAKAGAGPGAGLLASYRPLPGVADEMFDPAGALRPGWETLLQTLDQIGPEKLATRFARANQYLHDAGVYYRVYDENGTQEREWPLAHMPILINEDDWRAITLGLTQRADLLEDIVADIYGENRLIRDSLLPADLIASNPEFLHAIAGVKPASGHFVHFCAFELGRGPDGQWWVLGDRTQAPSGAGFALENRVATTRALSDISGAMNVHRLAGFFKDFRDSLQALVKSPQGRAAILTPGPNNETYFEHAYIARYLGIMLLEGDDLTVSKGRVMVRTVSGLKPVDALWRRMDAAYMDPLELKTDSWIGTPGMVSALRQRSVSLVNALGSGILETRALLAFLPAISKALHGNDLALPSIATWWCGQDKERKQVIDRLDQMMVGPAMSTRLPFEDVGATVLGSALDEEGRKGLLARLQKDGRGLVGQEAVKLSTTPVYVDGKLEPRPFVLRVFAARHKDGWSFMPGGFARVGFTLDTAAIAMQRGGQAADVWITSSGPVRKDTLLPREDDTFRRNVPGTLPSRAAENLMWMGRYIERAEGTARVLRACHARYAEAANMELPLLTEMRDYLKPLGVDLDTAVPKGLQRSIDGAMLSAGRIRDRFSPDGWLALRDLSKTVHRFQDVVMPGDDTTRAMTIILRKLAGFSGLVHENMYRFTGWRFLEIGRRLERGIQMARILATLSHDDAPEGALEMLLEIGDSVMTHRRQYSVYSGRLSVLDLLALDPLNPRSIIFQLDALKTEFGLLPAREPGASMPAFSKKVLRLHTDMAIMEAADLTPKKLDTIAYEIGTLSDTISDTYFA</sequence>
<keyword evidence="4" id="KW-1185">Reference proteome</keyword>
<evidence type="ECO:0000259" key="2">
    <source>
        <dbReference type="Pfam" id="PF14403"/>
    </source>
</evidence>
<dbReference type="InterPro" id="IPR007296">
    <property type="entry name" value="DUF403"/>
</dbReference>
<accession>A0A2P7BVY0</accession>
<dbReference type="RefSeq" id="WP_106709058.1">
    <property type="nucleotide sequence ID" value="NZ_PGGO01000001.1"/>
</dbReference>
<dbReference type="SUPFAM" id="SSF56059">
    <property type="entry name" value="Glutathione synthetase ATP-binding domain-like"/>
    <property type="match status" value="1"/>
</dbReference>
<dbReference type="AlphaFoldDB" id="A0A2P7BVY0"/>
<dbReference type="EMBL" id="PGGO01000001">
    <property type="protein sequence ID" value="PSH70621.1"/>
    <property type="molecule type" value="Genomic_DNA"/>
</dbReference>
<dbReference type="PANTHER" id="PTHR34595:SF2">
    <property type="entry name" value="BLR2978 PROTEIN"/>
    <property type="match status" value="1"/>
</dbReference>
<dbReference type="Gene3D" id="3.40.50.11290">
    <property type="match status" value="1"/>
</dbReference>
<dbReference type="InterPro" id="IPR051680">
    <property type="entry name" value="ATP-dep_Glu-Cys_Ligase-2"/>
</dbReference>